<protein>
    <recommendedName>
        <fullName evidence="3">TRIP4/RQT4 C2HC5-type zinc finger domain-containing protein</fullName>
    </recommendedName>
</protein>
<dbReference type="InterPro" id="IPR039128">
    <property type="entry name" value="TRIP4-like"/>
</dbReference>
<evidence type="ECO:0000259" key="3">
    <source>
        <dbReference type="Pfam" id="PF06221"/>
    </source>
</evidence>
<keyword evidence="1" id="KW-0175">Coiled coil</keyword>
<dbReference type="AlphaFoldDB" id="W6MM42"/>
<evidence type="ECO:0000313" key="4">
    <source>
        <dbReference type="EMBL" id="CDK27609.1"/>
    </source>
</evidence>
<proteinExistence type="predicted"/>
<feature type="region of interest" description="Disordered" evidence="2">
    <location>
        <begin position="112"/>
        <end position="154"/>
    </location>
</feature>
<reference evidence="4" key="2">
    <citation type="submission" date="2014-02" db="EMBL/GenBank/DDBJ databases">
        <title>Complete DNA sequence of /Kuraishia capsulata/ illustrates novel genomic features among budding yeasts (/Saccharomycotina/).</title>
        <authorList>
            <person name="Morales L."/>
            <person name="Noel B."/>
            <person name="Porcel B."/>
            <person name="Marcet-Houben M."/>
            <person name="Hullo M-F."/>
            <person name="Sacerdot C."/>
            <person name="Tekaia F."/>
            <person name="Leh-Louis V."/>
            <person name="Despons L."/>
            <person name="Khanna V."/>
            <person name="Aury J-M."/>
            <person name="Barbe V."/>
            <person name="Couloux A."/>
            <person name="Labadie K."/>
            <person name="Pelletier E."/>
            <person name="Souciet J-L."/>
            <person name="Boekhout T."/>
            <person name="Gabaldon T."/>
            <person name="Wincker P."/>
            <person name="Dujon B."/>
        </authorList>
    </citation>
    <scope>NUCLEOTIDE SEQUENCE</scope>
    <source>
        <strain evidence="4">CBS 1993</strain>
    </source>
</reference>
<organism evidence="4 5">
    <name type="scientific">Kuraishia capsulata CBS 1993</name>
    <dbReference type="NCBI Taxonomy" id="1382522"/>
    <lineage>
        <taxon>Eukaryota</taxon>
        <taxon>Fungi</taxon>
        <taxon>Dikarya</taxon>
        <taxon>Ascomycota</taxon>
        <taxon>Saccharomycotina</taxon>
        <taxon>Pichiomycetes</taxon>
        <taxon>Pichiales</taxon>
        <taxon>Pichiaceae</taxon>
        <taxon>Kuraishia</taxon>
    </lineage>
</organism>
<dbReference type="InterPro" id="IPR009349">
    <property type="entry name" value="TRIP4/RQT4_C2HC5_Znf"/>
</dbReference>
<dbReference type="PANTHER" id="PTHR12963">
    <property type="entry name" value="THYROID RECEPTOR INTERACTING PROTEIN RELATED"/>
    <property type="match status" value="1"/>
</dbReference>
<name>W6MM42_9ASCO</name>
<keyword evidence="5" id="KW-1185">Reference proteome</keyword>
<reference evidence="4" key="1">
    <citation type="submission" date="2013-12" db="EMBL/GenBank/DDBJ databases">
        <authorList>
            <person name="Genoscope - CEA"/>
        </authorList>
    </citation>
    <scope>NUCLEOTIDE SEQUENCE</scope>
    <source>
        <strain evidence="4">CBS 1993</strain>
    </source>
</reference>
<evidence type="ECO:0000256" key="1">
    <source>
        <dbReference type="SAM" id="Coils"/>
    </source>
</evidence>
<feature type="compositionally biased region" description="Polar residues" evidence="2">
    <location>
        <begin position="113"/>
        <end position="143"/>
    </location>
</feature>
<dbReference type="GO" id="GO:0045893">
    <property type="term" value="P:positive regulation of DNA-templated transcription"/>
    <property type="evidence" value="ECO:0007669"/>
    <property type="project" value="TreeGrafter"/>
</dbReference>
<dbReference type="GO" id="GO:0008270">
    <property type="term" value="F:zinc ion binding"/>
    <property type="evidence" value="ECO:0007669"/>
    <property type="project" value="InterPro"/>
</dbReference>
<dbReference type="GO" id="GO:0180022">
    <property type="term" value="C:RQC-trigger complex"/>
    <property type="evidence" value="ECO:0007669"/>
    <property type="project" value="InterPro"/>
</dbReference>
<dbReference type="HOGENOM" id="CLU_042447_0_0_1"/>
<dbReference type="GO" id="GO:0072344">
    <property type="term" value="P:rescue of stalled ribosome"/>
    <property type="evidence" value="ECO:0007669"/>
    <property type="project" value="InterPro"/>
</dbReference>
<dbReference type="GO" id="GO:0005634">
    <property type="term" value="C:nucleus"/>
    <property type="evidence" value="ECO:0007669"/>
    <property type="project" value="InterPro"/>
</dbReference>
<dbReference type="Pfam" id="PF06221">
    <property type="entry name" value="zf-C2HC5"/>
    <property type="match status" value="1"/>
</dbReference>
<gene>
    <name evidence="4" type="ORF">KUCA_T00003588001</name>
</gene>
<dbReference type="EMBL" id="HG793128">
    <property type="protein sequence ID" value="CDK27609.1"/>
    <property type="molecule type" value="Genomic_DNA"/>
</dbReference>
<dbReference type="OrthoDB" id="338816at2759"/>
<evidence type="ECO:0000313" key="5">
    <source>
        <dbReference type="Proteomes" id="UP000019384"/>
    </source>
</evidence>
<evidence type="ECO:0000256" key="2">
    <source>
        <dbReference type="SAM" id="MobiDB-lite"/>
    </source>
</evidence>
<dbReference type="STRING" id="1382522.W6MM42"/>
<dbReference type="GeneID" id="34520990"/>
<feature type="coiled-coil region" evidence="1">
    <location>
        <begin position="289"/>
        <end position="317"/>
    </location>
</feature>
<dbReference type="Proteomes" id="UP000019384">
    <property type="component" value="Unassembled WGS sequence"/>
</dbReference>
<accession>W6MM42</accession>
<sequence>MSIEFKQYKAKELCLPMLKTVLPLDDESLGQILDYAVVNLHNRLEAETHFVNLLGTSPDALKFINAFLVLIYGLTDDEQLGLKVPKSSAKSKSVKVASLPQSKIAAKMARLAQTETQNRSRSPLSPNSTGITTSQLIDQPTESTQQTQAAKKAKKKTLNNLKDIESALTELEVANSSEISSTAKRYCNCMGTRHPLFEMFPNCLNCGKIICVKEGIQPCSFCGKELLSSSDFAEIQQILEREKEELEGKPKVSTIVQPKAKKREKITVSLNSTGTNNFKEQERFFHKVERKLEQDRAKEAEEALQLQETKKIQQQIEKYESTKDKDPELLKAQERLDNLLNFQENGVERTKIIDQAADFETPNSASSLWASPVERAIQLRKQQKQLRKQEEQERARNGKGRHVVDVVVKNGKVFLHEKAPTSQETETTEEDKDINKLQEELTQVKIKEDKERFSNIWDYKQDKYRWQKPMYLSAPSDTKTESSLLEAPLLVNADLKKVQFGNENDIEDNLFRLPGI</sequence>
<feature type="domain" description="TRIP4/RQT4 C2HC5-type zinc finger" evidence="3">
    <location>
        <begin position="185"/>
        <end position="235"/>
    </location>
</feature>
<dbReference type="PANTHER" id="PTHR12963:SF4">
    <property type="entry name" value="ACTIVATING SIGNAL COINTEGRATOR 1"/>
    <property type="match status" value="1"/>
</dbReference>
<dbReference type="RefSeq" id="XP_022459602.1">
    <property type="nucleotide sequence ID" value="XM_022602016.1"/>
</dbReference>